<accession>A0AAJ6CRU1</accession>
<evidence type="ECO:0000256" key="3">
    <source>
        <dbReference type="SAM" id="Coils"/>
    </source>
</evidence>
<evidence type="ECO:0000256" key="1">
    <source>
        <dbReference type="PIRSR" id="PIRSR606823-2"/>
    </source>
</evidence>
<dbReference type="AlphaFoldDB" id="A0AAJ6CRU1"/>
<keyword evidence="1" id="KW-0862">Zinc</keyword>
<dbReference type="RefSeq" id="WP_342826812.1">
    <property type="nucleotide sequence ID" value="NZ_CP046146.1"/>
</dbReference>
<reference evidence="7" key="3">
    <citation type="submission" date="2023-06" db="EMBL/GenBank/DDBJ databases">
        <title>Pangenomics reveal diversification of enzyme families and niche specialization in globally abundant SAR202 bacteria.</title>
        <authorList>
            <person name="Saw J.H.W."/>
        </authorList>
    </citation>
    <scope>NUCLEOTIDE SEQUENCE [LARGE SCALE GENOMIC DNA]</scope>
    <source>
        <strain evidence="7">JH1073</strain>
    </source>
</reference>
<dbReference type="EC" id="3.5.1.23" evidence="2"/>
<evidence type="ECO:0000259" key="4">
    <source>
        <dbReference type="Pfam" id="PF04734"/>
    </source>
</evidence>
<keyword evidence="1" id="KW-0479">Metal-binding</keyword>
<organism evidence="6 7">
    <name type="scientific">Candidatus Lucifugimonas marina</name>
    <dbReference type="NCBI Taxonomy" id="3038979"/>
    <lineage>
        <taxon>Bacteria</taxon>
        <taxon>Bacillati</taxon>
        <taxon>Chloroflexota</taxon>
        <taxon>Dehalococcoidia</taxon>
        <taxon>SAR202 cluster</taxon>
        <taxon>Candidatus Lucifugimonadales</taxon>
        <taxon>Candidatus Lucifugimonadaceae</taxon>
        <taxon>Candidatus Lucifugimonas</taxon>
    </lineage>
</organism>
<feature type="binding site" evidence="1">
    <location>
        <position position="194"/>
    </location>
    <ligand>
        <name>Zn(2+)</name>
        <dbReference type="ChEBI" id="CHEBI:29105"/>
    </ligand>
</feature>
<dbReference type="Proteomes" id="UP001321249">
    <property type="component" value="Unassembled WGS sequence"/>
</dbReference>
<gene>
    <name evidence="5" type="ORF">GKO46_13035</name>
    <name evidence="6" type="ORF">GKO48_03580</name>
</gene>
<comment type="similarity">
    <text evidence="2">Belongs to the neutral ceramidase family.</text>
</comment>
<dbReference type="GO" id="GO:0046512">
    <property type="term" value="P:sphingosine biosynthetic process"/>
    <property type="evidence" value="ECO:0007669"/>
    <property type="project" value="TreeGrafter"/>
</dbReference>
<evidence type="ECO:0000313" key="5">
    <source>
        <dbReference type="EMBL" id="MDG0867988.1"/>
    </source>
</evidence>
<dbReference type="GO" id="GO:0016020">
    <property type="term" value="C:membrane"/>
    <property type="evidence" value="ECO:0007669"/>
    <property type="project" value="GOC"/>
</dbReference>
<dbReference type="PANTHER" id="PTHR12670">
    <property type="entry name" value="CERAMIDASE"/>
    <property type="match status" value="1"/>
</dbReference>
<dbReference type="Pfam" id="PF04734">
    <property type="entry name" value="Ceramidase_alk"/>
    <property type="match status" value="1"/>
</dbReference>
<dbReference type="InterPro" id="IPR031329">
    <property type="entry name" value="NEUT/ALK_ceramidase_N"/>
</dbReference>
<dbReference type="PANTHER" id="PTHR12670:SF1">
    <property type="entry name" value="NEUTRAL CERAMIDASE"/>
    <property type="match status" value="1"/>
</dbReference>
<feature type="coiled-coil region" evidence="3">
    <location>
        <begin position="317"/>
        <end position="351"/>
    </location>
</feature>
<evidence type="ECO:0000313" key="8">
    <source>
        <dbReference type="Proteomes" id="UP001321249"/>
    </source>
</evidence>
<dbReference type="GO" id="GO:0046872">
    <property type="term" value="F:metal ion binding"/>
    <property type="evidence" value="ECO:0007669"/>
    <property type="project" value="UniProtKB-KW"/>
</dbReference>
<keyword evidence="2" id="KW-0746">Sphingolipid metabolism</keyword>
<feature type="domain" description="Neutral/alkaline non-lysosomal ceramidase N-terminal" evidence="4">
    <location>
        <begin position="4"/>
        <end position="220"/>
    </location>
</feature>
<sequence>MLTAGAGRSDITPPVGIAHAGWGAATHQRAEGVDMPFYATALYVTDGDLEIAIVDLDIGVLLNDDDAAIRAEVAKVASIKPENLRLSATHTHSGPVNRQSWLDEGMELVGPYWDSLPERVANAVNTARHNTKPAHVGVGKGSSSINVNRRPALKDGTLFTGRQWDGVVDQEVGIVAINDTDGAPIATLLNFACHPTILGPANKLLSPDYPGYARKVVEQYGGGLCLFLQGAAGNCGPTHGFIGEVAVAQWLGERLGLESARIRLEIDPVPRKERLVEVVQSGADLGMYEDDPAGEPDDTLRIINTHATLPVGDFPSVEEAQAGFDKAVETLNNARENESEANIKLAVSEAKRAGFVLGNATRTADGPMAMPVQAMRIGPAALVAIPVEAFCEIGIEVKGASPAEQTLFSGYTNGYMGYMPMADNFEEGGYEVVTTPMAAGAAEETIEVCTDAVKALWR</sequence>
<feature type="binding site" evidence="1">
    <location>
        <position position="90"/>
    </location>
    <ligand>
        <name>Zn(2+)</name>
        <dbReference type="ChEBI" id="CHEBI:29105"/>
    </ligand>
</feature>
<reference evidence="7 8" key="1">
    <citation type="submission" date="2019-11" db="EMBL/GenBank/DDBJ databases">
        <authorList>
            <person name="Cho J.-C."/>
        </authorList>
    </citation>
    <scope>NUCLEOTIDE SEQUENCE [LARGE SCALE GENOMIC DNA]</scope>
    <source>
        <strain evidence="6 7">JH1073</strain>
        <strain evidence="5 8">JH702</strain>
    </source>
</reference>
<dbReference type="InterPro" id="IPR006823">
    <property type="entry name" value="Ceramidase_alk"/>
</dbReference>
<dbReference type="Proteomes" id="UP001219901">
    <property type="component" value="Chromosome"/>
</dbReference>
<protein>
    <recommendedName>
        <fullName evidence="2">Neutral ceramidase</fullName>
        <ecNumber evidence="2">3.5.1.23</ecNumber>
    </recommendedName>
</protein>
<evidence type="ECO:0000313" key="6">
    <source>
        <dbReference type="EMBL" id="WFG38723.1"/>
    </source>
</evidence>
<dbReference type="GO" id="GO:0005576">
    <property type="term" value="C:extracellular region"/>
    <property type="evidence" value="ECO:0007669"/>
    <property type="project" value="TreeGrafter"/>
</dbReference>
<keyword evidence="2" id="KW-0378">Hydrolase</keyword>
<evidence type="ECO:0000313" key="7">
    <source>
        <dbReference type="Proteomes" id="UP001219901"/>
    </source>
</evidence>
<dbReference type="GO" id="GO:0046514">
    <property type="term" value="P:ceramide catabolic process"/>
    <property type="evidence" value="ECO:0007669"/>
    <property type="project" value="InterPro"/>
</dbReference>
<dbReference type="EMBL" id="CP046147">
    <property type="protein sequence ID" value="WFG38723.1"/>
    <property type="molecule type" value="Genomic_DNA"/>
</dbReference>
<dbReference type="EMBL" id="WMBE01000005">
    <property type="protein sequence ID" value="MDG0867988.1"/>
    <property type="molecule type" value="Genomic_DNA"/>
</dbReference>
<dbReference type="GO" id="GO:0042759">
    <property type="term" value="P:long-chain fatty acid biosynthetic process"/>
    <property type="evidence" value="ECO:0007669"/>
    <property type="project" value="TreeGrafter"/>
</dbReference>
<reference evidence="6" key="2">
    <citation type="journal article" date="2023" name="Nat. Commun.">
        <title>Cultivation of marine bacteria of the SAR202 clade.</title>
        <authorList>
            <person name="Lim Y."/>
            <person name="Seo J.H."/>
            <person name="Giovannoni S.J."/>
            <person name="Kang I."/>
            <person name="Cho J.C."/>
        </authorList>
    </citation>
    <scope>NUCLEOTIDE SEQUENCE</scope>
    <source>
        <strain evidence="6">JH1073</strain>
    </source>
</reference>
<keyword evidence="2" id="KW-0443">Lipid metabolism</keyword>
<comment type="catalytic activity">
    <reaction evidence="2">
        <text>an N-acylsphing-4-enine + H2O = sphing-4-enine + a fatty acid</text>
        <dbReference type="Rhea" id="RHEA:20856"/>
        <dbReference type="ChEBI" id="CHEBI:15377"/>
        <dbReference type="ChEBI" id="CHEBI:28868"/>
        <dbReference type="ChEBI" id="CHEBI:52639"/>
        <dbReference type="ChEBI" id="CHEBI:57756"/>
        <dbReference type="EC" id="3.5.1.23"/>
    </reaction>
</comment>
<comment type="cofactor">
    <cofactor evidence="1">
        <name>Zn(2+)</name>
        <dbReference type="ChEBI" id="CHEBI:29105"/>
    </cofactor>
    <text evidence="1">Binds 1 zinc ion per subunit.</text>
</comment>
<evidence type="ECO:0000256" key="2">
    <source>
        <dbReference type="RuleBase" id="RU366019"/>
    </source>
</evidence>
<keyword evidence="7" id="KW-1185">Reference proteome</keyword>
<proteinExistence type="inferred from homology"/>
<dbReference type="GO" id="GO:0017040">
    <property type="term" value="F:N-acylsphingosine amidohydrolase activity"/>
    <property type="evidence" value="ECO:0007669"/>
    <property type="project" value="UniProtKB-UniRule"/>
</dbReference>
<keyword evidence="3" id="KW-0175">Coiled coil</keyword>
<name>A0AAJ6CRU1_9CHLR</name>